<keyword evidence="3" id="KW-0808">Transferase</keyword>
<dbReference type="OrthoDB" id="9789813at2"/>
<dbReference type="GO" id="GO:0008168">
    <property type="term" value="F:methyltransferase activity"/>
    <property type="evidence" value="ECO:0007669"/>
    <property type="project" value="UniProtKB-KW"/>
</dbReference>
<dbReference type="GO" id="GO:0006281">
    <property type="term" value="P:DNA repair"/>
    <property type="evidence" value="ECO:0007669"/>
    <property type="project" value="InterPro"/>
</dbReference>
<dbReference type="Proteomes" id="UP000257144">
    <property type="component" value="Unassembled WGS sequence"/>
</dbReference>
<comment type="caution">
    <text evidence="3">The sequence shown here is derived from an EMBL/GenBank/DDBJ whole genome shotgun (WGS) entry which is preliminary data.</text>
</comment>
<dbReference type="PANTHER" id="PTHR42942">
    <property type="entry name" value="6-O-METHYLGUANINE DNA METHYLTRANSFERASE"/>
    <property type="match status" value="1"/>
</dbReference>
<evidence type="ECO:0000313" key="4">
    <source>
        <dbReference type="Proteomes" id="UP000257144"/>
    </source>
</evidence>
<keyword evidence="3" id="KW-0489">Methyltransferase</keyword>
<dbReference type="InterPro" id="IPR014048">
    <property type="entry name" value="MethylDNA_cys_MeTrfase_DNA-bd"/>
</dbReference>
<dbReference type="PANTHER" id="PTHR42942:SF1">
    <property type="entry name" value="ALKYLTRANSFERASE-LIKE PROTEIN 1"/>
    <property type="match status" value="1"/>
</dbReference>
<organism evidence="3 4">
    <name type="scientific">Neobacillus piezotolerans</name>
    <dbReference type="NCBI Taxonomy" id="2259171"/>
    <lineage>
        <taxon>Bacteria</taxon>
        <taxon>Bacillati</taxon>
        <taxon>Bacillota</taxon>
        <taxon>Bacilli</taxon>
        <taxon>Bacillales</taxon>
        <taxon>Bacillaceae</taxon>
        <taxon>Neobacillus</taxon>
    </lineage>
</organism>
<dbReference type="SUPFAM" id="SSF46767">
    <property type="entry name" value="Methylated DNA-protein cysteine methyltransferase, C-terminal domain"/>
    <property type="match status" value="1"/>
</dbReference>
<dbReference type="Gene3D" id="1.10.10.10">
    <property type="entry name" value="Winged helix-like DNA-binding domain superfamily/Winged helix DNA-binding domain"/>
    <property type="match status" value="1"/>
</dbReference>
<name>A0A3D8GT35_9BACI</name>
<dbReference type="Pfam" id="PF01035">
    <property type="entry name" value="DNA_binding_1"/>
    <property type="match status" value="1"/>
</dbReference>
<evidence type="ECO:0000259" key="2">
    <source>
        <dbReference type="Pfam" id="PF01035"/>
    </source>
</evidence>
<evidence type="ECO:0000313" key="3">
    <source>
        <dbReference type="EMBL" id="RDU37379.1"/>
    </source>
</evidence>
<evidence type="ECO:0000256" key="1">
    <source>
        <dbReference type="ARBA" id="ARBA00022763"/>
    </source>
</evidence>
<dbReference type="InterPro" id="IPR036217">
    <property type="entry name" value="MethylDNA_cys_MeTrfase_DNAb"/>
</dbReference>
<proteinExistence type="predicted"/>
<dbReference type="CDD" id="cd06445">
    <property type="entry name" value="ATase"/>
    <property type="match status" value="1"/>
</dbReference>
<sequence length="109" mass="12526">MTPFTERTIGIIRDIPKGKVMTYGQIARLAGSPRAARQVVRVLHSMSEKYSLPWHRVVNSRGEISIQDEETRCQQILLLKLEGITFEGNKINLKSFGYQPEWWGAFGEY</sequence>
<dbReference type="GO" id="GO:0032259">
    <property type="term" value="P:methylation"/>
    <property type="evidence" value="ECO:0007669"/>
    <property type="project" value="UniProtKB-KW"/>
</dbReference>
<dbReference type="AlphaFoldDB" id="A0A3D8GT35"/>
<gene>
    <name evidence="3" type="ORF">DRW41_05910</name>
</gene>
<keyword evidence="4" id="KW-1185">Reference proteome</keyword>
<reference evidence="3 4" key="1">
    <citation type="submission" date="2018-07" db="EMBL/GenBank/DDBJ databases">
        <title>Bacillus sp. YLB-04 draft genome sequence.</title>
        <authorList>
            <person name="Yu L."/>
            <person name="Tang X."/>
        </authorList>
    </citation>
    <scope>NUCLEOTIDE SEQUENCE [LARGE SCALE GENOMIC DNA]</scope>
    <source>
        <strain evidence="3 4">YLB-04</strain>
    </source>
</reference>
<dbReference type="InterPro" id="IPR036388">
    <property type="entry name" value="WH-like_DNA-bd_sf"/>
</dbReference>
<keyword evidence="1" id="KW-0227">DNA damage</keyword>
<dbReference type="RefSeq" id="WP_115451053.1">
    <property type="nucleotide sequence ID" value="NZ_QNQT01000002.1"/>
</dbReference>
<dbReference type="EMBL" id="QNQT01000002">
    <property type="protein sequence ID" value="RDU37379.1"/>
    <property type="molecule type" value="Genomic_DNA"/>
</dbReference>
<dbReference type="InterPro" id="IPR052520">
    <property type="entry name" value="ATL_DNA_repair"/>
</dbReference>
<accession>A0A3D8GT35</accession>
<feature type="domain" description="Methylated-DNA-[protein]-cysteine S-methyltransferase DNA binding" evidence="2">
    <location>
        <begin position="3"/>
        <end position="83"/>
    </location>
</feature>
<protein>
    <submittedName>
        <fullName evidence="3">DNA methyltransferase</fullName>
    </submittedName>
</protein>